<organism evidence="2 3">
    <name type="scientific">Flavobacterium restrictum</name>
    <dbReference type="NCBI Taxonomy" id="2594428"/>
    <lineage>
        <taxon>Bacteria</taxon>
        <taxon>Pseudomonadati</taxon>
        <taxon>Bacteroidota</taxon>
        <taxon>Flavobacteriia</taxon>
        <taxon>Flavobacteriales</taxon>
        <taxon>Flavobacteriaceae</taxon>
        <taxon>Flavobacterium</taxon>
    </lineage>
</organism>
<dbReference type="Pfam" id="PF02012">
    <property type="entry name" value="BNR"/>
    <property type="match status" value="1"/>
</dbReference>
<dbReference type="Proteomes" id="UP000316371">
    <property type="component" value="Unassembled WGS sequence"/>
</dbReference>
<gene>
    <name evidence="2" type="ORF">FNW21_12110</name>
</gene>
<accession>A0A553DXM0</accession>
<dbReference type="EMBL" id="VJZT01000013">
    <property type="protein sequence ID" value="TRX37521.1"/>
    <property type="molecule type" value="Genomic_DNA"/>
</dbReference>
<comment type="caution">
    <text evidence="2">The sequence shown here is derived from an EMBL/GenBank/DDBJ whole genome shotgun (WGS) entry which is preliminary data.</text>
</comment>
<dbReference type="InterPro" id="IPR015943">
    <property type="entry name" value="WD40/YVTN_repeat-like_dom_sf"/>
</dbReference>
<dbReference type="InterPro" id="IPR002860">
    <property type="entry name" value="BNR_rpt"/>
</dbReference>
<reference evidence="2 3" key="1">
    <citation type="submission" date="2019-07" db="EMBL/GenBank/DDBJ databases">
        <title>Novel species of Flavobacterium.</title>
        <authorList>
            <person name="Liu Q."/>
            <person name="Xin Y.-H."/>
        </authorList>
    </citation>
    <scope>NUCLEOTIDE SEQUENCE [LARGE SCALE GENOMIC DNA]</scope>
    <source>
        <strain evidence="2 3">LB1R34</strain>
    </source>
</reference>
<feature type="chain" id="PRO_5021755147" evidence="1">
    <location>
        <begin position="22"/>
        <end position="353"/>
    </location>
</feature>
<name>A0A553DXM0_9FLAO</name>
<feature type="signal peptide" evidence="1">
    <location>
        <begin position="1"/>
        <end position="21"/>
    </location>
</feature>
<dbReference type="PANTHER" id="PTHR47199:SF2">
    <property type="entry name" value="PHOTOSYSTEM II STABILITY_ASSEMBLY FACTOR HCF136, CHLOROPLASTIC"/>
    <property type="match status" value="1"/>
</dbReference>
<dbReference type="Gene3D" id="2.130.10.10">
    <property type="entry name" value="YVTN repeat-like/Quinoprotein amine dehydrogenase"/>
    <property type="match status" value="1"/>
</dbReference>
<sequence length="353" mass="39558">MKNINFKILTISLLNFFYSNAQTATAKEEFPFKSIKIDTLFQDKISIRAILIDEKKVWYAADKNRFGYYDLLAQNKFENTIQNDTLVLEFRSIAKTSKALFILSVGNPAVLYAIDKDGKNTQLVYQENDKKVFYDSMKFWNETDGIAIGDPILDVFSILLTHDAGHTWRKIPKKALPKTADGEAAFAASNTNIVIRGNRTWLVSGGKKARVWYSTNKGKSWRIYETPILQGKTMTGIFTADFYDTKNGIISGGNYENLAQNFANKAITTNGGKTWQLVSNNQNPGYTSCVQYVPNSNGKGVVAIGATGLYYSDDGGKTWKQFATDTTLYTIRFVTPTTAIAAGKDKMIRIEFK</sequence>
<dbReference type="CDD" id="cd15482">
    <property type="entry name" value="Sialidase_non-viral"/>
    <property type="match status" value="1"/>
</dbReference>
<proteinExistence type="predicted"/>
<evidence type="ECO:0000256" key="1">
    <source>
        <dbReference type="SAM" id="SignalP"/>
    </source>
</evidence>
<evidence type="ECO:0000313" key="2">
    <source>
        <dbReference type="EMBL" id="TRX37521.1"/>
    </source>
</evidence>
<keyword evidence="1" id="KW-0732">Signal</keyword>
<dbReference type="AlphaFoldDB" id="A0A553DXM0"/>
<evidence type="ECO:0000313" key="3">
    <source>
        <dbReference type="Proteomes" id="UP000316371"/>
    </source>
</evidence>
<keyword evidence="3" id="KW-1185">Reference proteome</keyword>
<dbReference type="SUPFAM" id="SSF50939">
    <property type="entry name" value="Sialidases"/>
    <property type="match status" value="1"/>
</dbReference>
<dbReference type="RefSeq" id="WP_144257014.1">
    <property type="nucleotide sequence ID" value="NZ_VJZT01000013.1"/>
</dbReference>
<dbReference type="OrthoDB" id="9813892at2"/>
<dbReference type="InterPro" id="IPR036278">
    <property type="entry name" value="Sialidase_sf"/>
</dbReference>
<protein>
    <submittedName>
        <fullName evidence="2">Oxidoreductase</fullName>
    </submittedName>
</protein>
<dbReference type="PANTHER" id="PTHR47199">
    <property type="entry name" value="PHOTOSYSTEM II STABILITY/ASSEMBLY FACTOR HCF136, CHLOROPLASTIC"/>
    <property type="match status" value="1"/>
</dbReference>